<dbReference type="GO" id="GO:0006396">
    <property type="term" value="P:RNA processing"/>
    <property type="evidence" value="ECO:0007669"/>
    <property type="project" value="InterPro"/>
</dbReference>
<dbReference type="InterPro" id="IPR029028">
    <property type="entry name" value="Alpha/beta_knot_MTases"/>
</dbReference>
<dbReference type="InterPro" id="IPR029026">
    <property type="entry name" value="tRNA_m1G_MTases_N"/>
</dbReference>
<dbReference type="EMBL" id="UINC01113987">
    <property type="protein sequence ID" value="SVC83974.1"/>
    <property type="molecule type" value="Genomic_DNA"/>
</dbReference>
<dbReference type="GO" id="GO:0008173">
    <property type="term" value="F:RNA methyltransferase activity"/>
    <property type="evidence" value="ECO:0007669"/>
    <property type="project" value="InterPro"/>
</dbReference>
<dbReference type="PANTHER" id="PTHR46429:SF2">
    <property type="entry name" value="TRNA_RRNA METHYLTRANSFERASE"/>
    <property type="match status" value="1"/>
</dbReference>
<dbReference type="GO" id="GO:0032259">
    <property type="term" value="P:methylation"/>
    <property type="evidence" value="ECO:0007669"/>
    <property type="project" value="UniProtKB-KW"/>
</dbReference>
<dbReference type="AlphaFoldDB" id="A0A382QEI4"/>
<dbReference type="SUPFAM" id="SSF75217">
    <property type="entry name" value="alpha/beta knot"/>
    <property type="match status" value="1"/>
</dbReference>
<gene>
    <name evidence="4" type="ORF">METZ01_LOCUS336828</name>
</gene>
<feature type="domain" description="RNA 2-O ribose methyltransferase substrate binding" evidence="3">
    <location>
        <begin position="27"/>
        <end position="102"/>
    </location>
</feature>
<dbReference type="InterPro" id="IPR004441">
    <property type="entry name" value="rRNA_MeTrfase_TrmH"/>
</dbReference>
<dbReference type="Pfam" id="PF00588">
    <property type="entry name" value="SpoU_methylase"/>
    <property type="match status" value="1"/>
</dbReference>
<evidence type="ECO:0000256" key="2">
    <source>
        <dbReference type="ARBA" id="ARBA00022679"/>
    </source>
</evidence>
<dbReference type="GO" id="GO:0005829">
    <property type="term" value="C:cytosol"/>
    <property type="evidence" value="ECO:0007669"/>
    <property type="project" value="TreeGrafter"/>
</dbReference>
<evidence type="ECO:0000313" key="4">
    <source>
        <dbReference type="EMBL" id="SVC83974.1"/>
    </source>
</evidence>
<protein>
    <recommendedName>
        <fullName evidence="3">RNA 2-O ribose methyltransferase substrate binding domain-containing protein</fullName>
    </recommendedName>
</protein>
<organism evidence="4">
    <name type="scientific">marine metagenome</name>
    <dbReference type="NCBI Taxonomy" id="408172"/>
    <lineage>
        <taxon>unclassified sequences</taxon>
        <taxon>metagenomes</taxon>
        <taxon>ecological metagenomes</taxon>
    </lineage>
</organism>
<name>A0A382QEI4_9ZZZZ</name>
<accession>A0A382QEI4</accession>
<keyword evidence="2" id="KW-0808">Transferase</keyword>
<dbReference type="CDD" id="cd18103">
    <property type="entry name" value="SpoU-like_RlmB"/>
    <property type="match status" value="1"/>
</dbReference>
<dbReference type="Gene3D" id="3.30.1330.30">
    <property type="match status" value="1"/>
</dbReference>
<dbReference type="SMART" id="SM00967">
    <property type="entry name" value="SpoU_sub_bind"/>
    <property type="match status" value="1"/>
</dbReference>
<dbReference type="InterPro" id="IPR013123">
    <property type="entry name" value="SpoU_subst-bd"/>
</dbReference>
<dbReference type="InterPro" id="IPR001537">
    <property type="entry name" value="SpoU_MeTrfase"/>
</dbReference>
<evidence type="ECO:0000259" key="3">
    <source>
        <dbReference type="SMART" id="SM00967"/>
    </source>
</evidence>
<evidence type="ECO:0000256" key="1">
    <source>
        <dbReference type="ARBA" id="ARBA00022603"/>
    </source>
</evidence>
<dbReference type="Pfam" id="PF08032">
    <property type="entry name" value="SpoU_sub_bind"/>
    <property type="match status" value="1"/>
</dbReference>
<dbReference type="PANTHER" id="PTHR46429">
    <property type="entry name" value="23S RRNA (GUANOSINE-2'-O-)-METHYLTRANSFERASE RLMB"/>
    <property type="match status" value="1"/>
</dbReference>
<keyword evidence="1" id="KW-0489">Methyltransferase</keyword>
<dbReference type="GO" id="GO:0003723">
    <property type="term" value="F:RNA binding"/>
    <property type="evidence" value="ECO:0007669"/>
    <property type="project" value="InterPro"/>
</dbReference>
<dbReference type="InterPro" id="IPR029064">
    <property type="entry name" value="Ribosomal_eL30-like_sf"/>
</dbReference>
<dbReference type="Gene3D" id="3.40.1280.10">
    <property type="match status" value="1"/>
</dbReference>
<dbReference type="SUPFAM" id="SSF55315">
    <property type="entry name" value="L30e-like"/>
    <property type="match status" value="1"/>
</dbReference>
<reference evidence="4" key="1">
    <citation type="submission" date="2018-05" db="EMBL/GenBank/DDBJ databases">
        <authorList>
            <person name="Lanie J.A."/>
            <person name="Ng W.-L."/>
            <person name="Kazmierczak K.M."/>
            <person name="Andrzejewski T.M."/>
            <person name="Davidsen T.M."/>
            <person name="Wayne K.J."/>
            <person name="Tettelin H."/>
            <person name="Glass J.I."/>
            <person name="Rusch D."/>
            <person name="Podicherti R."/>
            <person name="Tsui H.-C.T."/>
            <person name="Winkler M.E."/>
        </authorList>
    </citation>
    <scope>NUCLEOTIDE SEQUENCE</scope>
</reference>
<proteinExistence type="predicted"/>
<dbReference type="NCBIfam" id="TIGR00186">
    <property type="entry name" value="rRNA_methyl_3"/>
    <property type="match status" value="1"/>
</dbReference>
<sequence length="270" mass="29953">MNQKTTGFKKTRPDRVRKQYKKQEEFTLYGWNACMSAFKARPESLLRLFFSRAQSAQLKEVKTFCGEKKLPYRQLDQESLNKVASGIHHEGVVMVVRPLLPESVHRLIRGKMSDKGLVVALDGIDNPHNQGAILRTCAFFGVEGLMVPGNGKVSAIPSSAARMAEGGLEQVRVFTSTDLSSSLRDCREQGWFVVGADLNSKETLFNAKIKFPAVVVMGNEQEGLSSRIKQRCDTLVRVPGKGSLQSLNVSVAAGIILAEMDRRRKTPNKN</sequence>